<protein>
    <submittedName>
        <fullName evidence="2">Uncharacterized protein</fullName>
    </submittedName>
</protein>
<dbReference type="OrthoDB" id="255785at2"/>
<dbReference type="EMBL" id="SJPI01000001">
    <property type="protein sequence ID" value="TWT54394.1"/>
    <property type="molecule type" value="Genomic_DNA"/>
</dbReference>
<dbReference type="RefSeq" id="WP_146514446.1">
    <property type="nucleotide sequence ID" value="NZ_SJPI01000001.1"/>
</dbReference>
<sequence length="313" mass="32306">MSSGTAERSLTDDMESEMRYTCFTLLSLAMGLTLVGGCRQTTGPTASGQLSPLGSLSPVAPGQTPVLGPFGGSTRVSPPPTGSFNGSATAVVPNNYLGSSPTSSPYIGSAPNGFSQYDGLATAPSELPPPSNDSFDRSPIGAPTFDSTPIGSGVQTASWTETNAAFGPATTFPQQETPADRSQFTNQRDARAGGMQVIDLTGAPNPPGYTGVNSYAGSSVQYSPSPIASPSMMPSPANNYAGQSAPMQFAQTGFTPMPSTTPQFESRPRPFDSQANVSSFDSRGASMAEQAQTPAAPTTTGQNLDWRRPGTQY</sequence>
<reference evidence="2 3" key="1">
    <citation type="submission" date="2019-02" db="EMBL/GenBank/DDBJ databases">
        <title>Deep-cultivation of Planctomycetes and their phenomic and genomic characterization uncovers novel biology.</title>
        <authorList>
            <person name="Wiegand S."/>
            <person name="Jogler M."/>
            <person name="Boedeker C."/>
            <person name="Pinto D."/>
            <person name="Vollmers J."/>
            <person name="Rivas-Marin E."/>
            <person name="Kohn T."/>
            <person name="Peeters S.H."/>
            <person name="Heuer A."/>
            <person name="Rast P."/>
            <person name="Oberbeckmann S."/>
            <person name="Bunk B."/>
            <person name="Jeske O."/>
            <person name="Meyerdierks A."/>
            <person name="Storesund J.E."/>
            <person name="Kallscheuer N."/>
            <person name="Luecker S."/>
            <person name="Lage O.M."/>
            <person name="Pohl T."/>
            <person name="Merkel B.J."/>
            <person name="Hornburger P."/>
            <person name="Mueller R.-W."/>
            <person name="Bruemmer F."/>
            <person name="Labrenz M."/>
            <person name="Spormann A.M."/>
            <person name="Op Den Camp H."/>
            <person name="Overmann J."/>
            <person name="Amann R."/>
            <person name="Jetten M.S.M."/>
            <person name="Mascher T."/>
            <person name="Medema M.H."/>
            <person name="Devos D.P."/>
            <person name="Kaster A.-K."/>
            <person name="Ovreas L."/>
            <person name="Rohde M."/>
            <person name="Galperin M.Y."/>
            <person name="Jogler C."/>
        </authorList>
    </citation>
    <scope>NUCLEOTIDE SEQUENCE [LARGE SCALE GENOMIC DNA]</scope>
    <source>
        <strain evidence="2 3">Pla22</strain>
    </source>
</reference>
<gene>
    <name evidence="2" type="ORF">Pla22_20410</name>
</gene>
<feature type="region of interest" description="Disordered" evidence="1">
    <location>
        <begin position="256"/>
        <end position="313"/>
    </location>
</feature>
<feature type="compositionally biased region" description="Polar residues" evidence="1">
    <location>
        <begin position="171"/>
        <end position="187"/>
    </location>
</feature>
<feature type="compositionally biased region" description="Low complexity" evidence="1">
    <location>
        <begin position="49"/>
        <end position="58"/>
    </location>
</feature>
<name>A0A5C5WTZ2_9BACT</name>
<keyword evidence="3" id="KW-1185">Reference proteome</keyword>
<feature type="region of interest" description="Disordered" evidence="1">
    <location>
        <begin position="49"/>
        <end position="87"/>
    </location>
</feature>
<comment type="caution">
    <text evidence="2">The sequence shown here is derived from an EMBL/GenBank/DDBJ whole genome shotgun (WGS) entry which is preliminary data.</text>
</comment>
<feature type="compositionally biased region" description="Low complexity" evidence="1">
    <location>
        <begin position="288"/>
        <end position="300"/>
    </location>
</feature>
<accession>A0A5C5WTZ2</accession>
<proteinExistence type="predicted"/>
<organism evidence="2 3">
    <name type="scientific">Rubripirellula amarantea</name>
    <dbReference type="NCBI Taxonomy" id="2527999"/>
    <lineage>
        <taxon>Bacteria</taxon>
        <taxon>Pseudomonadati</taxon>
        <taxon>Planctomycetota</taxon>
        <taxon>Planctomycetia</taxon>
        <taxon>Pirellulales</taxon>
        <taxon>Pirellulaceae</taxon>
        <taxon>Rubripirellula</taxon>
    </lineage>
</organism>
<evidence type="ECO:0000256" key="1">
    <source>
        <dbReference type="SAM" id="MobiDB-lite"/>
    </source>
</evidence>
<evidence type="ECO:0000313" key="3">
    <source>
        <dbReference type="Proteomes" id="UP000316598"/>
    </source>
</evidence>
<evidence type="ECO:0000313" key="2">
    <source>
        <dbReference type="EMBL" id="TWT54394.1"/>
    </source>
</evidence>
<feature type="region of interest" description="Disordered" evidence="1">
    <location>
        <begin position="168"/>
        <end position="187"/>
    </location>
</feature>
<dbReference type="Proteomes" id="UP000316598">
    <property type="component" value="Unassembled WGS sequence"/>
</dbReference>
<dbReference type="AlphaFoldDB" id="A0A5C5WTZ2"/>